<dbReference type="InterPro" id="IPR016064">
    <property type="entry name" value="NAD/diacylglycerol_kinase_sf"/>
</dbReference>
<keyword evidence="8" id="KW-1185">Reference proteome</keyword>
<keyword evidence="3 6" id="KW-0521">NADP</keyword>
<comment type="caution">
    <text evidence="6">Lacks conserved residue(s) required for the propagation of feature annotation.</text>
</comment>
<reference evidence="7" key="1">
    <citation type="submission" date="2021-10" db="EMBL/GenBank/DDBJ databases">
        <title>Anaerobic single-cell dispensing facilitates the cultivation of human gut bacteria.</title>
        <authorList>
            <person name="Afrizal A."/>
        </authorList>
    </citation>
    <scope>NUCLEOTIDE SEQUENCE</scope>
    <source>
        <strain evidence="7">CLA-AA-H250</strain>
    </source>
</reference>
<feature type="binding site" evidence="6">
    <location>
        <begin position="139"/>
        <end position="140"/>
    </location>
    <ligand>
        <name>NAD(+)</name>
        <dbReference type="ChEBI" id="CHEBI:57540"/>
    </ligand>
</feature>
<comment type="similarity">
    <text evidence="6">Belongs to the NAD kinase family.</text>
</comment>
<dbReference type="GO" id="GO:0005737">
    <property type="term" value="C:cytoplasm"/>
    <property type="evidence" value="ECO:0007669"/>
    <property type="project" value="UniProtKB-SubCell"/>
</dbReference>
<dbReference type="GO" id="GO:0046872">
    <property type="term" value="F:metal ion binding"/>
    <property type="evidence" value="ECO:0007669"/>
    <property type="project" value="UniProtKB-UniRule"/>
</dbReference>
<proteinExistence type="inferred from homology"/>
<dbReference type="PANTHER" id="PTHR20275">
    <property type="entry name" value="NAD KINASE"/>
    <property type="match status" value="1"/>
</dbReference>
<dbReference type="GO" id="GO:0019674">
    <property type="term" value="P:NAD+ metabolic process"/>
    <property type="evidence" value="ECO:0007669"/>
    <property type="project" value="InterPro"/>
</dbReference>
<evidence type="ECO:0000256" key="5">
    <source>
        <dbReference type="ARBA" id="ARBA00047925"/>
    </source>
</evidence>
<dbReference type="SUPFAM" id="SSF111331">
    <property type="entry name" value="NAD kinase/diacylglycerol kinase-like"/>
    <property type="match status" value="1"/>
</dbReference>
<comment type="catalytic activity">
    <reaction evidence="5 6">
        <text>NAD(+) + ATP = ADP + NADP(+) + H(+)</text>
        <dbReference type="Rhea" id="RHEA:18629"/>
        <dbReference type="ChEBI" id="CHEBI:15378"/>
        <dbReference type="ChEBI" id="CHEBI:30616"/>
        <dbReference type="ChEBI" id="CHEBI:57540"/>
        <dbReference type="ChEBI" id="CHEBI:58349"/>
        <dbReference type="ChEBI" id="CHEBI:456216"/>
        <dbReference type="EC" id="2.7.1.23"/>
    </reaction>
</comment>
<accession>A0AAE3DHK6</accession>
<dbReference type="RefSeq" id="WP_308448241.1">
    <property type="nucleotide sequence ID" value="NZ_JAJEQC010000001.1"/>
</dbReference>
<evidence type="ECO:0000313" key="8">
    <source>
        <dbReference type="Proteomes" id="UP001199424"/>
    </source>
</evidence>
<dbReference type="PANTHER" id="PTHR20275:SF0">
    <property type="entry name" value="NAD KINASE"/>
    <property type="match status" value="1"/>
</dbReference>
<feature type="binding site" evidence="6">
    <location>
        <position position="72"/>
    </location>
    <ligand>
        <name>NAD(+)</name>
        <dbReference type="ChEBI" id="CHEBI:57540"/>
    </ligand>
</feature>
<feature type="binding site" evidence="6">
    <location>
        <begin position="179"/>
        <end position="184"/>
    </location>
    <ligand>
        <name>NAD(+)</name>
        <dbReference type="ChEBI" id="CHEBI:57540"/>
    </ligand>
</feature>
<feature type="binding site" evidence="6">
    <location>
        <position position="166"/>
    </location>
    <ligand>
        <name>NAD(+)</name>
        <dbReference type="ChEBI" id="CHEBI:57540"/>
    </ligand>
</feature>
<dbReference type="HAMAP" id="MF_00361">
    <property type="entry name" value="NAD_kinase"/>
    <property type="match status" value="1"/>
</dbReference>
<comment type="caution">
    <text evidence="7">The sequence shown here is derived from an EMBL/GenBank/DDBJ whole genome shotgun (WGS) entry which is preliminary data.</text>
</comment>
<dbReference type="InterPro" id="IPR017438">
    <property type="entry name" value="ATP-NAD_kinase_N"/>
</dbReference>
<feature type="active site" description="Proton acceptor" evidence="6">
    <location>
        <position position="67"/>
    </location>
</feature>
<comment type="subcellular location">
    <subcellularLocation>
        <location evidence="6">Cytoplasm</location>
    </subcellularLocation>
</comment>
<keyword evidence="4 6" id="KW-0520">NAD</keyword>
<protein>
    <recommendedName>
        <fullName evidence="6">NAD kinase</fullName>
        <ecNumber evidence="6">2.7.1.23</ecNumber>
    </recommendedName>
    <alternativeName>
        <fullName evidence="6">ATP-dependent NAD kinase</fullName>
    </alternativeName>
</protein>
<dbReference type="AlphaFoldDB" id="A0AAE3DHK6"/>
<dbReference type="Pfam" id="PF20143">
    <property type="entry name" value="NAD_kinase_C"/>
    <property type="match status" value="1"/>
</dbReference>
<dbReference type="GO" id="GO:0003951">
    <property type="term" value="F:NAD+ kinase activity"/>
    <property type="evidence" value="ECO:0007669"/>
    <property type="project" value="UniProtKB-UniRule"/>
</dbReference>
<comment type="cofactor">
    <cofactor evidence="6">
        <name>a divalent metal cation</name>
        <dbReference type="ChEBI" id="CHEBI:60240"/>
    </cofactor>
</comment>
<evidence type="ECO:0000256" key="3">
    <source>
        <dbReference type="ARBA" id="ARBA00022857"/>
    </source>
</evidence>
<sequence length="282" mass="30816">MKIAVIPNLDKRDADTYTREILAVLQENGAETLMHEKHRGQYEHVTFCKNHAALAESCDLIVAVGGDGTIIHTAKHASVAGKPILGVNLGRLGFLAGVEKDELHKLKALFTGDYRVRRLMMLSVTVHSVKGDTTYRALNDAVVSGAQSRIYDFGFSVDGSKLYKFRADGLILATPAGSTAYSLSAGGPVVDPESECVIFTPICPHALFNRSTLFCADKTITVSTDSDYSGEVYLTIDGGAPIRIHKTDTVSVSRSTDYTELIQTDERNFYDIVDSKFMQSRN</sequence>
<dbReference type="GO" id="GO:0051287">
    <property type="term" value="F:NAD binding"/>
    <property type="evidence" value="ECO:0007669"/>
    <property type="project" value="UniProtKB-ARBA"/>
</dbReference>
<evidence type="ECO:0000256" key="4">
    <source>
        <dbReference type="ARBA" id="ARBA00023027"/>
    </source>
</evidence>
<comment type="function">
    <text evidence="6">Involved in the regulation of the intracellular balance of NAD and NADP, and is a key enzyme in the biosynthesis of NADP. Catalyzes specifically the phosphorylation on 2'-hydroxyl of the adenosine moiety of NAD to yield NADP.</text>
</comment>
<evidence type="ECO:0000256" key="1">
    <source>
        <dbReference type="ARBA" id="ARBA00022679"/>
    </source>
</evidence>
<evidence type="ECO:0000256" key="2">
    <source>
        <dbReference type="ARBA" id="ARBA00022777"/>
    </source>
</evidence>
<evidence type="ECO:0000256" key="6">
    <source>
        <dbReference type="HAMAP-Rule" id="MF_00361"/>
    </source>
</evidence>
<keyword evidence="1 6" id="KW-0808">Transferase</keyword>
<dbReference type="EC" id="2.7.1.23" evidence="6"/>
<dbReference type="EMBL" id="JAJEQC010000001">
    <property type="protein sequence ID" value="MCC2135602.1"/>
    <property type="molecule type" value="Genomic_DNA"/>
</dbReference>
<dbReference type="Gene3D" id="3.40.50.10330">
    <property type="entry name" value="Probable inorganic polyphosphate/atp-NAD kinase, domain 1"/>
    <property type="match status" value="1"/>
</dbReference>
<gene>
    <name evidence="6" type="primary">nadK</name>
    <name evidence="7" type="ORF">LKD31_01025</name>
</gene>
<keyword evidence="6" id="KW-0547">Nucleotide-binding</keyword>
<keyword evidence="6" id="KW-0963">Cytoplasm</keyword>
<dbReference type="Gene3D" id="2.60.200.30">
    <property type="entry name" value="Probable inorganic polyphosphate/atp-NAD kinase, domain 2"/>
    <property type="match status" value="1"/>
</dbReference>
<dbReference type="GO" id="GO:0006741">
    <property type="term" value="P:NADP+ biosynthetic process"/>
    <property type="evidence" value="ECO:0007669"/>
    <property type="project" value="UniProtKB-UniRule"/>
</dbReference>
<keyword evidence="2 6" id="KW-0418">Kinase</keyword>
<dbReference type="Pfam" id="PF01513">
    <property type="entry name" value="NAD_kinase"/>
    <property type="match status" value="1"/>
</dbReference>
<dbReference type="GO" id="GO:0005524">
    <property type="term" value="F:ATP binding"/>
    <property type="evidence" value="ECO:0007669"/>
    <property type="project" value="UniProtKB-KW"/>
</dbReference>
<dbReference type="Proteomes" id="UP001199424">
    <property type="component" value="Unassembled WGS sequence"/>
</dbReference>
<feature type="binding site" evidence="6">
    <location>
        <position position="176"/>
    </location>
    <ligand>
        <name>NAD(+)</name>
        <dbReference type="ChEBI" id="CHEBI:57540"/>
    </ligand>
</feature>
<feature type="binding site" evidence="6">
    <location>
        <position position="168"/>
    </location>
    <ligand>
        <name>NAD(+)</name>
        <dbReference type="ChEBI" id="CHEBI:57540"/>
    </ligand>
</feature>
<keyword evidence="6" id="KW-0067">ATP-binding</keyword>
<dbReference type="InterPro" id="IPR017437">
    <property type="entry name" value="ATP-NAD_kinase_PpnK-typ_C"/>
</dbReference>
<name>A0AAE3DHK6_9FIRM</name>
<feature type="binding site" evidence="6">
    <location>
        <begin position="67"/>
        <end position="68"/>
    </location>
    <ligand>
        <name>NAD(+)</name>
        <dbReference type="ChEBI" id="CHEBI:57540"/>
    </ligand>
</feature>
<organism evidence="7 8">
    <name type="scientific">Hominenteromicrobium mulieris</name>
    <dbReference type="NCBI Taxonomy" id="2885357"/>
    <lineage>
        <taxon>Bacteria</taxon>
        <taxon>Bacillati</taxon>
        <taxon>Bacillota</taxon>
        <taxon>Clostridia</taxon>
        <taxon>Eubacteriales</taxon>
        <taxon>Oscillospiraceae</taxon>
        <taxon>Hominenteromicrobium</taxon>
    </lineage>
</organism>
<evidence type="ECO:0000313" key="7">
    <source>
        <dbReference type="EMBL" id="MCC2135602.1"/>
    </source>
</evidence>
<feature type="binding site" evidence="6">
    <location>
        <position position="149"/>
    </location>
    <ligand>
        <name>NAD(+)</name>
        <dbReference type="ChEBI" id="CHEBI:57540"/>
    </ligand>
</feature>
<dbReference type="InterPro" id="IPR002504">
    <property type="entry name" value="NADK"/>
</dbReference>